<dbReference type="InParanoid" id="F4P4L6"/>
<keyword evidence="4" id="KW-1185">Reference proteome</keyword>
<gene>
    <name evidence="3" type="ORF">BATDEDRAFT_89347</name>
</gene>
<feature type="coiled-coil region" evidence="1">
    <location>
        <begin position="59"/>
        <end position="125"/>
    </location>
</feature>
<keyword evidence="2" id="KW-0732">Signal</keyword>
<dbReference type="Proteomes" id="UP000007241">
    <property type="component" value="Unassembled WGS sequence"/>
</dbReference>
<evidence type="ECO:0000313" key="3">
    <source>
        <dbReference type="EMBL" id="EGF79838.1"/>
    </source>
</evidence>
<feature type="chain" id="PRO_5003312640" evidence="2">
    <location>
        <begin position="19"/>
        <end position="173"/>
    </location>
</feature>
<accession>F4P4L6</accession>
<protein>
    <submittedName>
        <fullName evidence="3">Uncharacterized protein</fullName>
    </submittedName>
</protein>
<organism evidence="3 4">
    <name type="scientific">Batrachochytrium dendrobatidis (strain JAM81 / FGSC 10211)</name>
    <name type="common">Frog chytrid fungus</name>
    <dbReference type="NCBI Taxonomy" id="684364"/>
    <lineage>
        <taxon>Eukaryota</taxon>
        <taxon>Fungi</taxon>
        <taxon>Fungi incertae sedis</taxon>
        <taxon>Chytridiomycota</taxon>
        <taxon>Chytridiomycota incertae sedis</taxon>
        <taxon>Chytridiomycetes</taxon>
        <taxon>Rhizophydiales</taxon>
        <taxon>Rhizophydiales incertae sedis</taxon>
        <taxon>Batrachochytrium</taxon>
    </lineage>
</organism>
<dbReference type="GeneID" id="18243455"/>
<dbReference type="HOGENOM" id="CLU_1547250_0_0_1"/>
<name>F4P4L6_BATDJ</name>
<evidence type="ECO:0000256" key="2">
    <source>
        <dbReference type="SAM" id="SignalP"/>
    </source>
</evidence>
<feature type="signal peptide" evidence="2">
    <location>
        <begin position="1"/>
        <end position="18"/>
    </location>
</feature>
<proteinExistence type="predicted"/>
<evidence type="ECO:0000256" key="1">
    <source>
        <dbReference type="SAM" id="Coils"/>
    </source>
</evidence>
<sequence length="173" mass="20097">MKLVQWSIVLGVSSMALAAVPSDSPEDNPNLQRRALELELPEQDVHMFARSPIPPVSKIQQRQDAIANYKQAYKELNNHRLNLRQQKENGLKKHLDILNQKRQKIELAKQRRQRVQGIKERLIKERKGELKPKNEKKVIKALPIKEKKVVNVLPIKEKKNGFMKFIAKMTGKK</sequence>
<keyword evidence="1" id="KW-0175">Coiled coil</keyword>
<dbReference type="RefSeq" id="XP_006679697.1">
    <property type="nucleotide sequence ID" value="XM_006679634.1"/>
</dbReference>
<dbReference type="EMBL" id="GL882885">
    <property type="protein sequence ID" value="EGF79838.1"/>
    <property type="molecule type" value="Genomic_DNA"/>
</dbReference>
<dbReference type="AlphaFoldDB" id="F4P4L6"/>
<reference evidence="3 4" key="1">
    <citation type="submission" date="2009-12" db="EMBL/GenBank/DDBJ databases">
        <title>The draft genome of Batrachochytrium dendrobatidis.</title>
        <authorList>
            <consortium name="US DOE Joint Genome Institute (JGI-PGF)"/>
            <person name="Kuo A."/>
            <person name="Salamov A."/>
            <person name="Schmutz J."/>
            <person name="Lucas S."/>
            <person name="Pitluck S."/>
            <person name="Rosenblum E."/>
            <person name="Stajich J."/>
            <person name="Eisen M."/>
            <person name="Grigoriev I.V."/>
        </authorList>
    </citation>
    <scope>NUCLEOTIDE SEQUENCE [LARGE SCALE GENOMIC DNA]</scope>
    <source>
        <strain evidence="4">JAM81 / FGSC 10211</strain>
    </source>
</reference>
<evidence type="ECO:0000313" key="4">
    <source>
        <dbReference type="Proteomes" id="UP000007241"/>
    </source>
</evidence>